<reference evidence="4 5" key="1">
    <citation type="submission" date="2020-09" db="EMBL/GenBank/DDBJ databases">
        <title>De no assembly of potato wild relative species, Solanum commersonii.</title>
        <authorList>
            <person name="Cho K."/>
        </authorList>
    </citation>
    <scope>NUCLEOTIDE SEQUENCE [LARGE SCALE GENOMIC DNA]</scope>
    <source>
        <strain evidence="4">LZ3.2</strain>
        <tissue evidence="4">Leaf</tissue>
    </source>
</reference>
<evidence type="ECO:0000313" key="4">
    <source>
        <dbReference type="EMBL" id="KAG5632552.1"/>
    </source>
</evidence>
<dbReference type="Pfam" id="PF14111">
    <property type="entry name" value="DUF4283"/>
    <property type="match status" value="1"/>
</dbReference>
<evidence type="ECO:0000259" key="3">
    <source>
        <dbReference type="Pfam" id="PF14111"/>
    </source>
</evidence>
<name>A0A9J6B790_SOLCO</name>
<dbReference type="InterPro" id="IPR025558">
    <property type="entry name" value="DUF4283"/>
</dbReference>
<dbReference type="EMBL" id="JACXVP010000001">
    <property type="protein sequence ID" value="KAG5632552.1"/>
    <property type="molecule type" value="Genomic_DNA"/>
</dbReference>
<feature type="compositionally biased region" description="Basic and acidic residues" evidence="2">
    <location>
        <begin position="261"/>
        <end position="291"/>
    </location>
</feature>
<gene>
    <name evidence="4" type="ORF">H5410_004269</name>
</gene>
<keyword evidence="5" id="KW-1185">Reference proteome</keyword>
<evidence type="ECO:0000256" key="1">
    <source>
        <dbReference type="SAM" id="Coils"/>
    </source>
</evidence>
<comment type="caution">
    <text evidence="4">The sequence shown here is derived from an EMBL/GenBank/DDBJ whole genome shotgun (WGS) entry which is preliminary data.</text>
</comment>
<accession>A0A9J6B790</accession>
<proteinExistence type="predicted"/>
<sequence length="623" mass="71603">MAAGQPSGEVGQQTYASILRSSTVERRPVSLKPITYLHGEPRVVWDQLEVEQMIVNENLQYAVVGKFSYGWPDIRELRRLIPKQCDLKGECNIGLLTNRYVLIRATLLEDYVNLLSKPVFYITHQNGSYPMRTLKWDPMFDPEKETSTTIAWISFPSLPPNFFGKETMFSMAAVVRKPPQVDMATKNQTRLSCARVKVEVHLLGEFPKRISIGMRQPNGEGHDEQQCYVNHPDLHPANQKDKTMGFEGGKAKKKTVQGGIETKKGNEANNEKRGEDHYNNKRFQERRQDRGRPKKKKINQVWNKVGVITTNKYDTLQENEEEEAVKEQQENIVDQERNTKQWVKETFYEPNNEVENKEKEVRKTRVDSGEEINIETQEKDGDGEGVRGLTSMQIVVVGSPIQQTLIMIDLADDHIQKMHELEEDEGLNENIEYISRAGDLSPRHVNSLKKGIKKSKSIIPLQYRMKLGHKKAMANSSGKIWIFWDEDYKGQVVLDSSQQLTIKLSRYNTCVMVTDVYAKCCTQERGALWEDLQNLAEEVDGPWVIGEGNPFTVFHDKLKNTKKALASWSKAMFGDIFKQIATLEDLIRMKEIQLQNQPSPSNRSDLSKAEEELRKYLSLEEEY</sequence>
<feature type="coiled-coil region" evidence="1">
    <location>
        <begin position="318"/>
        <end position="345"/>
    </location>
</feature>
<feature type="domain" description="DUF4283" evidence="3">
    <location>
        <begin position="56"/>
        <end position="143"/>
    </location>
</feature>
<dbReference type="Proteomes" id="UP000824120">
    <property type="component" value="Chromosome 1"/>
</dbReference>
<dbReference type="PANTHER" id="PTHR31286:SF179">
    <property type="entry name" value="RNASE H TYPE-1 DOMAIN-CONTAINING PROTEIN"/>
    <property type="match status" value="1"/>
</dbReference>
<protein>
    <recommendedName>
        <fullName evidence="3">DUF4283 domain-containing protein</fullName>
    </recommendedName>
</protein>
<organism evidence="4 5">
    <name type="scientific">Solanum commersonii</name>
    <name type="common">Commerson's wild potato</name>
    <name type="synonym">Commerson's nightshade</name>
    <dbReference type="NCBI Taxonomy" id="4109"/>
    <lineage>
        <taxon>Eukaryota</taxon>
        <taxon>Viridiplantae</taxon>
        <taxon>Streptophyta</taxon>
        <taxon>Embryophyta</taxon>
        <taxon>Tracheophyta</taxon>
        <taxon>Spermatophyta</taxon>
        <taxon>Magnoliopsida</taxon>
        <taxon>eudicotyledons</taxon>
        <taxon>Gunneridae</taxon>
        <taxon>Pentapetalae</taxon>
        <taxon>asterids</taxon>
        <taxon>lamiids</taxon>
        <taxon>Solanales</taxon>
        <taxon>Solanaceae</taxon>
        <taxon>Solanoideae</taxon>
        <taxon>Solaneae</taxon>
        <taxon>Solanum</taxon>
    </lineage>
</organism>
<feature type="region of interest" description="Disordered" evidence="2">
    <location>
        <begin position="244"/>
        <end position="297"/>
    </location>
</feature>
<dbReference type="InterPro" id="IPR040256">
    <property type="entry name" value="At4g02000-like"/>
</dbReference>
<keyword evidence="1" id="KW-0175">Coiled coil</keyword>
<dbReference type="AlphaFoldDB" id="A0A9J6B790"/>
<evidence type="ECO:0000256" key="2">
    <source>
        <dbReference type="SAM" id="MobiDB-lite"/>
    </source>
</evidence>
<dbReference type="PANTHER" id="PTHR31286">
    <property type="entry name" value="GLYCINE-RICH CELL WALL STRUCTURAL PROTEIN 1.8-LIKE"/>
    <property type="match status" value="1"/>
</dbReference>
<evidence type="ECO:0000313" key="5">
    <source>
        <dbReference type="Proteomes" id="UP000824120"/>
    </source>
</evidence>